<feature type="chain" id="PRO_5004670104" evidence="1">
    <location>
        <begin position="28"/>
        <end position="131"/>
    </location>
</feature>
<keyword evidence="1" id="KW-0732">Signal</keyword>
<feature type="domain" description="S-layer protein C-terminal" evidence="2">
    <location>
        <begin position="26"/>
        <end position="84"/>
    </location>
</feature>
<dbReference type="RefSeq" id="WP_023191602.1">
    <property type="nucleotide sequence ID" value="NZ_HG531015.1"/>
</dbReference>
<evidence type="ECO:0000256" key="1">
    <source>
        <dbReference type="SAM" id="SignalP"/>
    </source>
</evidence>
<dbReference type="EMBL" id="CBUL010000047">
    <property type="protein sequence ID" value="CDI60084.1"/>
    <property type="molecule type" value="Genomic_DNA"/>
</dbReference>
<proteinExistence type="predicted"/>
<sequence>MNKLVKCSAAALLAASLFGFGGQFVNAATGYQRLTHNAYAYTYNGKSANAKLYKKGSKVKVIGSIKLKGKKYNIISGNVYIKASNFAKRRSRNVLGDGYETQLLHNFYTILTFIMQKANVLKVQNYARAIA</sequence>
<evidence type="ECO:0000313" key="4">
    <source>
        <dbReference type="Proteomes" id="UP000017247"/>
    </source>
</evidence>
<dbReference type="AlphaFoldDB" id="U6F9V8"/>
<name>U6F9V8_LACHE</name>
<dbReference type="HOGENOM" id="CLU_1924887_0_0_9"/>
<feature type="signal peptide" evidence="1">
    <location>
        <begin position="1"/>
        <end position="27"/>
    </location>
</feature>
<evidence type="ECO:0000313" key="3">
    <source>
        <dbReference type="EMBL" id="CDI60084.1"/>
    </source>
</evidence>
<dbReference type="InterPro" id="IPR024968">
    <property type="entry name" value="SlpA_C_lactobacillus"/>
</dbReference>
<accession>U6F9V8</accession>
<reference evidence="3" key="1">
    <citation type="submission" date="2013-09" db="EMBL/GenBank/DDBJ databases">
        <title>Draft Genome Sequence of five Lactobacillus helveticus strains CIRM-BIA 101T, 103, 104, 951 and 953 isolated from milk product.</title>
        <authorList>
            <person name="Valence F."/>
            <person name="Chuat V."/>
            <person name="Ma L."/>
            <person name="Creno S."/>
            <person name="Falentin H."/>
            <person name="Lortal S."/>
            <person name="Bizet C."/>
            <person name="Clermont D."/>
            <person name="Loux V."/>
            <person name="Bouchier C."/>
            <person name="Cousin S."/>
        </authorList>
    </citation>
    <scope>NUCLEOTIDE SEQUENCE [LARGE SCALE GENOMIC DNA]</scope>
    <source>
        <strain evidence="3">CIRM-BIA 104</strain>
    </source>
</reference>
<comment type="caution">
    <text evidence="3">The sequence shown here is derived from an EMBL/GenBank/DDBJ whole genome shotgun (WGS) entry which is preliminary data.</text>
</comment>
<gene>
    <name evidence="3" type="ORF">LHCIRMBIA104_01987</name>
</gene>
<dbReference type="Pfam" id="PF03217">
    <property type="entry name" value="SlpA"/>
    <property type="match status" value="1"/>
</dbReference>
<organism evidence="3 4">
    <name type="scientific">Lactobacillus helveticus CIRM-BIA 104</name>
    <dbReference type="NCBI Taxonomy" id="1226333"/>
    <lineage>
        <taxon>Bacteria</taxon>
        <taxon>Bacillati</taxon>
        <taxon>Bacillota</taxon>
        <taxon>Bacilli</taxon>
        <taxon>Lactobacillales</taxon>
        <taxon>Lactobacillaceae</taxon>
        <taxon>Lactobacillus</taxon>
    </lineage>
</organism>
<protein>
    <submittedName>
        <fullName evidence="3">S-layer protein</fullName>
    </submittedName>
</protein>
<evidence type="ECO:0000259" key="2">
    <source>
        <dbReference type="Pfam" id="PF03217"/>
    </source>
</evidence>
<dbReference type="Proteomes" id="UP000017247">
    <property type="component" value="Unassembled WGS sequence"/>
</dbReference>